<keyword evidence="3 4" id="KW-0408">Iron</keyword>
<evidence type="ECO:0000256" key="3">
    <source>
        <dbReference type="ARBA" id="ARBA00023004"/>
    </source>
</evidence>
<gene>
    <name evidence="7" type="ORF">J8F10_07815</name>
</gene>
<protein>
    <submittedName>
        <fullName evidence="7">HEAT repeat domain-containing protein</fullName>
    </submittedName>
</protein>
<evidence type="ECO:0000256" key="4">
    <source>
        <dbReference type="PROSITE-ProRule" id="PRU00433"/>
    </source>
</evidence>
<evidence type="ECO:0000256" key="1">
    <source>
        <dbReference type="ARBA" id="ARBA00022617"/>
    </source>
</evidence>
<dbReference type="Proteomes" id="UP000676565">
    <property type="component" value="Unassembled WGS sequence"/>
</dbReference>
<dbReference type="InterPro" id="IPR036909">
    <property type="entry name" value="Cyt_c-like_dom_sf"/>
</dbReference>
<keyword evidence="8" id="KW-1185">Reference proteome</keyword>
<dbReference type="InterPro" id="IPR011989">
    <property type="entry name" value="ARM-like"/>
</dbReference>
<feature type="signal peptide" evidence="5">
    <location>
        <begin position="1"/>
        <end position="21"/>
    </location>
</feature>
<dbReference type="InterPro" id="IPR013427">
    <property type="entry name" value="Haem-bd_dom_put"/>
</dbReference>
<accession>A0ABS5BN98</accession>
<dbReference type="Pfam" id="PF13646">
    <property type="entry name" value="HEAT_2"/>
    <property type="match status" value="1"/>
</dbReference>
<dbReference type="SMART" id="SM00567">
    <property type="entry name" value="EZ_HEAT"/>
    <property type="match status" value="7"/>
</dbReference>
<dbReference type="PANTHER" id="PTHR33546:SF1">
    <property type="entry name" value="LARGE, MULTIFUNCTIONAL SECRETED PROTEIN"/>
    <property type="match status" value="1"/>
</dbReference>
<dbReference type="RefSeq" id="WP_210653279.1">
    <property type="nucleotide sequence ID" value="NZ_JAGKQQ010000001.1"/>
</dbReference>
<dbReference type="InterPro" id="IPR013428">
    <property type="entry name" value="Membrane-bound_put_N"/>
</dbReference>
<dbReference type="EMBL" id="JAGKQQ010000001">
    <property type="protein sequence ID" value="MBP3955186.1"/>
    <property type="molecule type" value="Genomic_DNA"/>
</dbReference>
<proteinExistence type="predicted"/>
<dbReference type="InterPro" id="IPR016024">
    <property type="entry name" value="ARM-type_fold"/>
</dbReference>
<dbReference type="InterPro" id="IPR009056">
    <property type="entry name" value="Cyt_c-like_dom"/>
</dbReference>
<dbReference type="NCBIfam" id="TIGR02603">
    <property type="entry name" value="CxxCH_TIGR02603"/>
    <property type="match status" value="1"/>
</dbReference>
<evidence type="ECO:0000313" key="8">
    <source>
        <dbReference type="Proteomes" id="UP000676565"/>
    </source>
</evidence>
<dbReference type="PANTHER" id="PTHR33546">
    <property type="entry name" value="LARGE, MULTIFUNCTIONAL SECRETED PROTEIN-RELATED"/>
    <property type="match status" value="1"/>
</dbReference>
<organism evidence="7 8">
    <name type="scientific">Gemmata palustris</name>
    <dbReference type="NCBI Taxonomy" id="2822762"/>
    <lineage>
        <taxon>Bacteria</taxon>
        <taxon>Pseudomonadati</taxon>
        <taxon>Planctomycetota</taxon>
        <taxon>Planctomycetia</taxon>
        <taxon>Gemmatales</taxon>
        <taxon>Gemmataceae</taxon>
        <taxon>Gemmata</taxon>
    </lineage>
</organism>
<dbReference type="InterPro" id="IPR004155">
    <property type="entry name" value="PBS_lyase_HEAT"/>
</dbReference>
<keyword evidence="5" id="KW-0732">Signal</keyword>
<dbReference type="NCBIfam" id="TIGR02604">
    <property type="entry name" value="Piru_Ver_Nterm"/>
    <property type="match status" value="1"/>
</dbReference>
<dbReference type="SUPFAM" id="SSF46626">
    <property type="entry name" value="Cytochrome c"/>
    <property type="match status" value="1"/>
</dbReference>
<dbReference type="Pfam" id="PF23500">
    <property type="entry name" value="DUF7133"/>
    <property type="match status" value="1"/>
</dbReference>
<evidence type="ECO:0000256" key="5">
    <source>
        <dbReference type="SAM" id="SignalP"/>
    </source>
</evidence>
<dbReference type="InterPro" id="IPR011041">
    <property type="entry name" value="Quinoprot_gluc/sorb_DH_b-prop"/>
</dbReference>
<dbReference type="InterPro" id="IPR011042">
    <property type="entry name" value="6-blade_b-propeller_TolB-like"/>
</dbReference>
<reference evidence="7 8" key="1">
    <citation type="submission" date="2021-04" db="EMBL/GenBank/DDBJ databases">
        <authorList>
            <person name="Ivanova A."/>
        </authorList>
    </citation>
    <scope>NUCLEOTIDE SEQUENCE [LARGE SCALE GENOMIC DNA]</scope>
    <source>
        <strain evidence="7 8">G18</strain>
    </source>
</reference>
<dbReference type="PROSITE" id="PS51007">
    <property type="entry name" value="CYTC"/>
    <property type="match status" value="1"/>
</dbReference>
<comment type="caution">
    <text evidence="7">The sequence shown here is derived from an EMBL/GenBank/DDBJ whole genome shotgun (WGS) entry which is preliminary data.</text>
</comment>
<evidence type="ECO:0000259" key="6">
    <source>
        <dbReference type="PROSITE" id="PS51007"/>
    </source>
</evidence>
<feature type="domain" description="Cytochrome c" evidence="6">
    <location>
        <begin position="979"/>
        <end position="1118"/>
    </location>
</feature>
<dbReference type="Gene3D" id="1.25.10.10">
    <property type="entry name" value="Leucine-rich Repeat Variant"/>
    <property type="match status" value="2"/>
</dbReference>
<keyword evidence="2 4" id="KW-0479">Metal-binding</keyword>
<feature type="chain" id="PRO_5047015797" evidence="5">
    <location>
        <begin position="22"/>
        <end position="1118"/>
    </location>
</feature>
<name>A0ABS5BN98_9BACT</name>
<evidence type="ECO:0000313" key="7">
    <source>
        <dbReference type="EMBL" id="MBP3955186.1"/>
    </source>
</evidence>
<dbReference type="SUPFAM" id="SSF50952">
    <property type="entry name" value="Soluble quinoprotein glucose dehydrogenase"/>
    <property type="match status" value="1"/>
</dbReference>
<sequence length="1118" mass="120102">MHPSRIAALFAFFALVSAGSAVDPAAGPKAATEPDLPDGTDAARKQIATFKVPAGLKVELFAAEPMLASPVAIGLDEKNRVFVAEEYRFNRGTEENRSRSFLLDDDLQIRTPEERLAMYRKHANKFDGGMDWFTKHSDQVRLLEDTKGTGRADKSTVFAGGFNAPLDGLAAGVMATNGDVYFTCIPNLWKLKDTRGEGKADVREALLTGFGVNCAFLGHDLHGLAWGPDGKLYFSVGDRGFHVTSKEGATHSGPRTGAVFRCNPDGTEFEVVHRGLRNPQELAFDQYGNLFADDNNCDKGDHARLVYVVEDGNSGWNMPYQTIPGPYTTGPWFAERLWHLPHSGQPAYIVPPVGKIGTGPSGFLFTSGTSLPDRYKNSFVMCNYTSGPDAGLEAFRVKAKGAGFEIEDYHDFFKPIKATDAEFGYDGKLYVADFVNLDWGGKSLGGRIYTVFDPAKLDAPVVKDTKKLFAEGFDKRSADELTKLLGHADQRVRQRVQFALVERAGRTPAICATLEKVAAKNESQFARIHALWALGQLARKNPVAVGPITARLTDADDEVRAQAAKLVGDVGTGAAAATLVERLTDANPRVRFFAAQSLGKLKHKPAVGPLFDVLKANKDEDTFIRHACVAALTRIADADSVAARSGDPSAAVRMAVVLVQRKLADKRVANLLADADPLVRTEAARAIHDLPMDDLLPPLAAQLAKLVASPIADSDALARRAINANYRLGGTEHARVVLAAVTCPTLSTAVRAEALAALKDWSNPPPRDRVTGFWRTEKTRDAAIVRGVVESGLEALLAGTTGRLQTDAVGLVVAVGARADEARFASLAGDPKADPNLRVAAVRFFAGHKSKQADAVLTAALKSNAPLVRAEARELVAKSDPARGVPLLDEVLADEAASTRERQQALAAVATLKTPAAERVLDAWTYRLAAGEVPADLQVDMLDALKSAPSPLRDRLRLKFESALPQDPVGKFKVSLTGGDADAGRDVFFNHTAAQCVRCHTINGSGGTAGPDLTKVVARTPVKTREHLLESLVLPSAKIATGFGTVTLALADGRTIGGTLLSEEKGALVVQTPDGKKVTVQADEIERRSTSLSPMPAVDRTLTTREMRDLIEFLMTLK</sequence>
<dbReference type="InterPro" id="IPR055557">
    <property type="entry name" value="DUF7133"/>
</dbReference>
<dbReference type="Gene3D" id="2.120.10.30">
    <property type="entry name" value="TolB, C-terminal domain"/>
    <property type="match status" value="1"/>
</dbReference>
<dbReference type="Gene3D" id="1.10.760.10">
    <property type="entry name" value="Cytochrome c-like domain"/>
    <property type="match status" value="1"/>
</dbReference>
<evidence type="ECO:0000256" key="2">
    <source>
        <dbReference type="ARBA" id="ARBA00022723"/>
    </source>
</evidence>
<keyword evidence="1 4" id="KW-0349">Heme</keyword>
<dbReference type="SUPFAM" id="SSF48371">
    <property type="entry name" value="ARM repeat"/>
    <property type="match status" value="1"/>
</dbReference>